<reference evidence="6 7" key="1">
    <citation type="submission" date="2019-03" db="EMBL/GenBank/DDBJ databases">
        <authorList>
            <consortium name="Pathogen Informatics"/>
        </authorList>
    </citation>
    <scope>NUCLEOTIDE SEQUENCE [LARGE SCALE GENOMIC DNA]</scope>
    <source>
        <strain evidence="6 7">NCTC12282</strain>
    </source>
</reference>
<evidence type="ECO:0000313" key="7">
    <source>
        <dbReference type="Proteomes" id="UP000373449"/>
    </source>
</evidence>
<protein>
    <submittedName>
        <fullName evidence="6">Prophage CPS-53 integrase</fullName>
    </submittedName>
</protein>
<dbReference type="Pfam" id="PF22022">
    <property type="entry name" value="Phage_int_M"/>
    <property type="match status" value="1"/>
</dbReference>
<dbReference type="InterPro" id="IPR011010">
    <property type="entry name" value="DNA_brk_join_enz"/>
</dbReference>
<comment type="similarity">
    <text evidence="1">Belongs to the 'phage' integrase family.</text>
</comment>
<dbReference type="Gene3D" id="1.10.150.130">
    <property type="match status" value="1"/>
</dbReference>
<evidence type="ECO:0000259" key="5">
    <source>
        <dbReference type="Pfam" id="PF22022"/>
    </source>
</evidence>
<gene>
    <name evidence="6" type="primary">intS_14</name>
    <name evidence="6" type="ORF">NCTC12282_05566</name>
</gene>
<proteinExistence type="inferred from homology"/>
<evidence type="ECO:0000313" key="6">
    <source>
        <dbReference type="EMBL" id="VFS51914.1"/>
    </source>
</evidence>
<dbReference type="InterPro" id="IPR050808">
    <property type="entry name" value="Phage_Integrase"/>
</dbReference>
<dbReference type="AlphaFoldDB" id="A0A484ZU40"/>
<dbReference type="Pfam" id="PF13356">
    <property type="entry name" value="Arm-DNA-bind_3"/>
    <property type="match status" value="1"/>
</dbReference>
<sequence length="185" mass="21040">MSSLNARQVDTAKPRDKPYKLSDGGGLYLLINTNGSKYWKLKYRISSKEKKLSFGVYPDVSLADARNKRDEARKIIATGEDPSEVKKSKQIAKKLFNENTFEAIAIEWYTGKISTWSKNYASYVIQAFKNNVFPFIGNRPISDIKPLELLALLQRIEKRNAPQLASKVRQLCGGGFPLCHYYRPS</sequence>
<dbReference type="Proteomes" id="UP000373449">
    <property type="component" value="Unassembled WGS sequence"/>
</dbReference>
<evidence type="ECO:0000256" key="3">
    <source>
        <dbReference type="ARBA" id="ARBA00023125"/>
    </source>
</evidence>
<name>A0A484ZU40_9GAMM</name>
<dbReference type="InterPro" id="IPR010998">
    <property type="entry name" value="Integrase_recombinase_N"/>
</dbReference>
<organism evidence="6 7">
    <name type="scientific">Budvicia aquatica</name>
    <dbReference type="NCBI Taxonomy" id="82979"/>
    <lineage>
        <taxon>Bacteria</taxon>
        <taxon>Pseudomonadati</taxon>
        <taxon>Pseudomonadota</taxon>
        <taxon>Gammaproteobacteria</taxon>
        <taxon>Enterobacterales</taxon>
        <taxon>Budviciaceae</taxon>
        <taxon>Budvicia</taxon>
    </lineage>
</organism>
<dbReference type="Gene3D" id="3.30.160.390">
    <property type="entry name" value="Integrase, DNA-binding domain"/>
    <property type="match status" value="1"/>
</dbReference>
<keyword evidence="3" id="KW-0238">DNA-binding</keyword>
<dbReference type="InterPro" id="IPR053876">
    <property type="entry name" value="Phage_int_M"/>
</dbReference>
<dbReference type="GO" id="GO:0003677">
    <property type="term" value="F:DNA binding"/>
    <property type="evidence" value="ECO:0007669"/>
    <property type="project" value="UniProtKB-KW"/>
</dbReference>
<dbReference type="EMBL" id="CAADJA010000002">
    <property type="protein sequence ID" value="VFS51914.1"/>
    <property type="molecule type" value="Genomic_DNA"/>
</dbReference>
<feature type="domain" description="Phage integrase central" evidence="5">
    <location>
        <begin position="101"/>
        <end position="173"/>
    </location>
</feature>
<dbReference type="SUPFAM" id="SSF56349">
    <property type="entry name" value="DNA breaking-rejoining enzymes"/>
    <property type="match status" value="1"/>
</dbReference>
<dbReference type="PANTHER" id="PTHR30629:SF2">
    <property type="entry name" value="PROPHAGE INTEGRASE INTS-RELATED"/>
    <property type="match status" value="1"/>
</dbReference>
<evidence type="ECO:0000259" key="4">
    <source>
        <dbReference type="Pfam" id="PF13356"/>
    </source>
</evidence>
<keyword evidence="2" id="KW-0229">DNA integration</keyword>
<dbReference type="InterPro" id="IPR038488">
    <property type="entry name" value="Integrase_DNA-bd_sf"/>
</dbReference>
<feature type="domain" description="Integrase DNA-binding" evidence="4">
    <location>
        <begin position="4"/>
        <end position="88"/>
    </location>
</feature>
<dbReference type="GO" id="GO:0015074">
    <property type="term" value="P:DNA integration"/>
    <property type="evidence" value="ECO:0007669"/>
    <property type="project" value="UniProtKB-KW"/>
</dbReference>
<evidence type="ECO:0000256" key="1">
    <source>
        <dbReference type="ARBA" id="ARBA00008857"/>
    </source>
</evidence>
<dbReference type="PANTHER" id="PTHR30629">
    <property type="entry name" value="PROPHAGE INTEGRASE"/>
    <property type="match status" value="1"/>
</dbReference>
<dbReference type="InterPro" id="IPR025166">
    <property type="entry name" value="Integrase_DNA_bind_dom"/>
</dbReference>
<accession>A0A484ZU40</accession>
<evidence type="ECO:0000256" key="2">
    <source>
        <dbReference type="ARBA" id="ARBA00022908"/>
    </source>
</evidence>